<proteinExistence type="predicted"/>
<organism evidence="2 3">
    <name type="scientific">Symbiodinium microadriaticum</name>
    <name type="common">Dinoflagellate</name>
    <name type="synonym">Zooxanthella microadriatica</name>
    <dbReference type="NCBI Taxonomy" id="2951"/>
    <lineage>
        <taxon>Eukaryota</taxon>
        <taxon>Sar</taxon>
        <taxon>Alveolata</taxon>
        <taxon>Dinophyceae</taxon>
        <taxon>Suessiales</taxon>
        <taxon>Symbiodiniaceae</taxon>
        <taxon>Symbiodinium</taxon>
    </lineage>
</organism>
<feature type="region of interest" description="Disordered" evidence="1">
    <location>
        <begin position="580"/>
        <end position="642"/>
    </location>
</feature>
<reference evidence="2 3" key="1">
    <citation type="submission" date="2016-02" db="EMBL/GenBank/DDBJ databases">
        <title>Genome analysis of coral dinoflagellate symbionts highlights evolutionary adaptations to a symbiotic lifestyle.</title>
        <authorList>
            <person name="Aranda M."/>
            <person name="Li Y."/>
            <person name="Liew Y.J."/>
            <person name="Baumgarten S."/>
            <person name="Simakov O."/>
            <person name="Wilson M."/>
            <person name="Piel J."/>
            <person name="Ashoor H."/>
            <person name="Bougouffa S."/>
            <person name="Bajic V.B."/>
            <person name="Ryu T."/>
            <person name="Ravasi T."/>
            <person name="Bayer T."/>
            <person name="Micklem G."/>
            <person name="Kim H."/>
            <person name="Bhak J."/>
            <person name="Lajeunesse T.C."/>
            <person name="Voolstra C.R."/>
        </authorList>
    </citation>
    <scope>NUCLEOTIDE SEQUENCE [LARGE SCALE GENOMIC DNA]</scope>
    <source>
        <strain evidence="2 3">CCMP2467</strain>
    </source>
</reference>
<feature type="region of interest" description="Disordered" evidence="1">
    <location>
        <begin position="190"/>
        <end position="247"/>
    </location>
</feature>
<dbReference type="Proteomes" id="UP000186817">
    <property type="component" value="Unassembled WGS sequence"/>
</dbReference>
<gene>
    <name evidence="2" type="ORF">AK812_SmicGene44562</name>
</gene>
<keyword evidence="3" id="KW-1185">Reference proteome</keyword>
<evidence type="ECO:0000313" key="3">
    <source>
        <dbReference type="Proteomes" id="UP000186817"/>
    </source>
</evidence>
<feature type="compositionally biased region" description="Basic and acidic residues" evidence="1">
    <location>
        <begin position="50"/>
        <end position="63"/>
    </location>
</feature>
<feature type="region of interest" description="Disordered" evidence="1">
    <location>
        <begin position="296"/>
        <end position="316"/>
    </location>
</feature>
<feature type="region of interest" description="Disordered" evidence="1">
    <location>
        <begin position="366"/>
        <end position="412"/>
    </location>
</feature>
<dbReference type="AlphaFoldDB" id="A0A1Q9BY52"/>
<feature type="region of interest" description="Disordered" evidence="1">
    <location>
        <begin position="262"/>
        <end position="281"/>
    </location>
</feature>
<feature type="compositionally biased region" description="Basic and acidic residues" evidence="1">
    <location>
        <begin position="105"/>
        <end position="158"/>
    </location>
</feature>
<name>A0A1Q9BY52_SYMMI</name>
<feature type="region of interest" description="Disordered" evidence="1">
    <location>
        <begin position="37"/>
        <end position="63"/>
    </location>
</feature>
<feature type="non-terminal residue" evidence="2">
    <location>
        <position position="1"/>
    </location>
</feature>
<dbReference type="EMBL" id="LSRX01002373">
    <property type="protein sequence ID" value="OLP75614.1"/>
    <property type="molecule type" value="Genomic_DNA"/>
</dbReference>
<feature type="region of interest" description="Disordered" evidence="1">
    <location>
        <begin position="90"/>
        <end position="158"/>
    </location>
</feature>
<feature type="compositionally biased region" description="Basic residues" evidence="1">
    <location>
        <begin position="739"/>
        <end position="750"/>
    </location>
</feature>
<feature type="compositionally biased region" description="Basic and acidic residues" evidence="1">
    <location>
        <begin position="398"/>
        <end position="407"/>
    </location>
</feature>
<feature type="compositionally biased region" description="Low complexity" evidence="1">
    <location>
        <begin position="596"/>
        <end position="623"/>
    </location>
</feature>
<feature type="region of interest" description="Disordered" evidence="1">
    <location>
        <begin position="739"/>
        <end position="759"/>
    </location>
</feature>
<dbReference type="OrthoDB" id="437706at2759"/>
<evidence type="ECO:0000256" key="1">
    <source>
        <dbReference type="SAM" id="MobiDB-lite"/>
    </source>
</evidence>
<feature type="compositionally biased region" description="Basic and acidic residues" evidence="1">
    <location>
        <begin position="376"/>
        <end position="385"/>
    </location>
</feature>
<accession>A0A1Q9BY52</accession>
<evidence type="ECO:0000313" key="2">
    <source>
        <dbReference type="EMBL" id="OLP75614.1"/>
    </source>
</evidence>
<sequence length="759" mass="86031">ALKKMEADFAEKIRKQLEDKASRKKDEETEMLRKLEQASKKLQAQAADQAFRKNEEDEADVKRKEAAFLRKCEEHYAERLREMIHAQELRKQAAGEKNAAQQLPELREAEDNAECVRKRHEAEAYVRAKKKEEEHREADRLRKIQEAEAQRKKDEDETEMLRKLKETEALKKMQTEAADQEEAERLGKIQEAEELKKMQTEAADQARKQSEAEARKQKEAEEEAERLRKIQEAEARKQKEAEEEAERLRKIQEAEAYLKKMQAEAADQARKQKEAEEEAERLRKIQEAEAYLKKMQAEAADQARKQKEAEEEAERLRKIQEAEALKKMQAEAADQEEAEGLRKLKEAEVSLMMKKLEELRRQRQELERLAMSPSPTEDKGSDFKEAALSPANLMGQRSGKEEADANAKDPMPQEDQDLILLGWGKTTQVKVEEQQPAMPAAKKDAPKAPATEEYNHRKASMALLRLRRNPNHLKELPESLRDLVENDDAGARKLLQQHGGNLDSMVQEAKHSIVKETQEVDKETTDQLTEFQVLQMYGPVKGAEVIREKTERGETVEDKNLKGNTLFLIANDKLEINNKTAKRHEWSSATGNQTDKNMASSSTKSAAAPSPTTPAPAEAAAVEVEPKPKPKNKAKQPKAMACTTPLERAESLSNEALKCKTEASKLSTQLKSLNYAKDLVTELNTFIVGFDELYVAIRKLIQAKVNEEAPYLPHVKKFVETQKSFQLAKTSATAMARGVKTKASAKKGAKKTTAGEQAA</sequence>
<protein>
    <submittedName>
        <fullName evidence="2">S-antigen protein</fullName>
    </submittedName>
</protein>
<comment type="caution">
    <text evidence="2">The sequence shown here is derived from an EMBL/GenBank/DDBJ whole genome shotgun (WGS) entry which is preliminary data.</text>
</comment>